<sequence length="273" mass="31424">MPEFIAAAYADPRFVWVGLATVLLSAFGFLAFALPLTALAARDPAWARRWKIQNPRGASALSQEEAERRGILVQGPRMLRESLWAWARNNLCMLAVTLAAWPLMSLSGVHLGPVPAGWWWLFPLQLLFCIYLDDFLYYWMHRAMHTRWLLSNVHGRHHRVLAPWAVTGHYMHPVEYVLTGSLAFLGPSLLGAHVALLWTWILFRQWEAAEGHCGYAFPWSPTRWLPFSDGALHHDAHHARVRGNYAGFLGLWDRRFRTEVRGYDEMLQGWKSR</sequence>
<dbReference type="GO" id="GO:0005506">
    <property type="term" value="F:iron ion binding"/>
    <property type="evidence" value="ECO:0007669"/>
    <property type="project" value="InterPro"/>
</dbReference>
<evidence type="ECO:0000256" key="4">
    <source>
        <dbReference type="ARBA" id="ARBA00023136"/>
    </source>
</evidence>
<feature type="transmembrane region" description="Helical" evidence="5">
    <location>
        <begin position="86"/>
        <end position="104"/>
    </location>
</feature>
<feature type="transmembrane region" description="Helical" evidence="5">
    <location>
        <begin position="116"/>
        <end position="139"/>
    </location>
</feature>
<dbReference type="Pfam" id="PF04116">
    <property type="entry name" value="FA_hydroxylase"/>
    <property type="match status" value="1"/>
</dbReference>
<protein>
    <recommendedName>
        <fullName evidence="6">Fatty acid hydroxylase domain-containing protein</fullName>
    </recommendedName>
</protein>
<dbReference type="Proteomes" id="UP000238220">
    <property type="component" value="Unassembled WGS sequence"/>
</dbReference>
<evidence type="ECO:0000256" key="2">
    <source>
        <dbReference type="ARBA" id="ARBA00022692"/>
    </source>
</evidence>
<evidence type="ECO:0000256" key="5">
    <source>
        <dbReference type="SAM" id="Phobius"/>
    </source>
</evidence>
<comment type="subcellular location">
    <subcellularLocation>
        <location evidence="1">Membrane</location>
    </subcellularLocation>
</comment>
<accession>A0A2S5TJJ6</accession>
<keyword evidence="4 5" id="KW-0472">Membrane</keyword>
<evidence type="ECO:0000259" key="6">
    <source>
        <dbReference type="Pfam" id="PF04116"/>
    </source>
</evidence>
<dbReference type="OrthoDB" id="9770329at2"/>
<reference evidence="7 8" key="1">
    <citation type="submission" date="2018-02" db="EMBL/GenBank/DDBJ databases">
        <title>Genome sequencing of Solimonas sp. HR-BB.</title>
        <authorList>
            <person name="Lee Y."/>
            <person name="Jeon C.O."/>
        </authorList>
    </citation>
    <scope>NUCLEOTIDE SEQUENCE [LARGE SCALE GENOMIC DNA]</scope>
    <source>
        <strain evidence="7 8">HR-BB</strain>
    </source>
</reference>
<dbReference type="GO" id="GO:0016491">
    <property type="term" value="F:oxidoreductase activity"/>
    <property type="evidence" value="ECO:0007669"/>
    <property type="project" value="InterPro"/>
</dbReference>
<evidence type="ECO:0000313" key="7">
    <source>
        <dbReference type="EMBL" id="PPE75166.1"/>
    </source>
</evidence>
<keyword evidence="3 5" id="KW-1133">Transmembrane helix</keyword>
<keyword evidence="2 5" id="KW-0812">Transmembrane</keyword>
<gene>
    <name evidence="7" type="ORF">C3942_05685</name>
</gene>
<evidence type="ECO:0000256" key="1">
    <source>
        <dbReference type="ARBA" id="ARBA00004370"/>
    </source>
</evidence>
<feature type="transmembrane region" description="Helical" evidence="5">
    <location>
        <begin position="14"/>
        <end position="41"/>
    </location>
</feature>
<evidence type="ECO:0000313" key="8">
    <source>
        <dbReference type="Proteomes" id="UP000238220"/>
    </source>
</evidence>
<proteinExistence type="predicted"/>
<dbReference type="EMBL" id="PSNW01000002">
    <property type="protein sequence ID" value="PPE75166.1"/>
    <property type="molecule type" value="Genomic_DNA"/>
</dbReference>
<dbReference type="RefSeq" id="WP_104229392.1">
    <property type="nucleotide sequence ID" value="NZ_PSNW01000002.1"/>
</dbReference>
<organism evidence="7 8">
    <name type="scientific">Solimonas fluminis</name>
    <dbReference type="NCBI Taxonomy" id="2086571"/>
    <lineage>
        <taxon>Bacteria</taxon>
        <taxon>Pseudomonadati</taxon>
        <taxon>Pseudomonadota</taxon>
        <taxon>Gammaproteobacteria</taxon>
        <taxon>Nevskiales</taxon>
        <taxon>Nevskiaceae</taxon>
        <taxon>Solimonas</taxon>
    </lineage>
</organism>
<feature type="transmembrane region" description="Helical" evidence="5">
    <location>
        <begin position="184"/>
        <end position="203"/>
    </location>
</feature>
<evidence type="ECO:0000256" key="3">
    <source>
        <dbReference type="ARBA" id="ARBA00022989"/>
    </source>
</evidence>
<keyword evidence="8" id="KW-1185">Reference proteome</keyword>
<dbReference type="InterPro" id="IPR006694">
    <property type="entry name" value="Fatty_acid_hydroxylase"/>
</dbReference>
<dbReference type="AlphaFoldDB" id="A0A2S5TJJ6"/>
<name>A0A2S5TJJ6_9GAMM</name>
<feature type="domain" description="Fatty acid hydroxylase" evidence="6">
    <location>
        <begin position="127"/>
        <end position="258"/>
    </location>
</feature>
<dbReference type="GO" id="GO:0016020">
    <property type="term" value="C:membrane"/>
    <property type="evidence" value="ECO:0007669"/>
    <property type="project" value="UniProtKB-SubCell"/>
</dbReference>
<dbReference type="PANTHER" id="PTHR11863">
    <property type="entry name" value="STEROL DESATURASE"/>
    <property type="match status" value="1"/>
</dbReference>
<dbReference type="GO" id="GO:0008610">
    <property type="term" value="P:lipid biosynthetic process"/>
    <property type="evidence" value="ECO:0007669"/>
    <property type="project" value="InterPro"/>
</dbReference>
<dbReference type="InterPro" id="IPR050307">
    <property type="entry name" value="Sterol_Desaturase_Related"/>
</dbReference>
<comment type="caution">
    <text evidence="7">The sequence shown here is derived from an EMBL/GenBank/DDBJ whole genome shotgun (WGS) entry which is preliminary data.</text>
</comment>